<accession>A0A501PG46</accession>
<dbReference type="OrthoDB" id="9784936at2"/>
<evidence type="ECO:0000313" key="1">
    <source>
        <dbReference type="EMBL" id="TPD58972.1"/>
    </source>
</evidence>
<sequence>MPRAGQIYRILIASPSDCVKERAAIPQIIYAWNAAHSLHSDVILEPIMWESHVVPELGGRPQEIINNQIVASCDFLIGAFWTRIGTATGNHISGTAEEIDLLRKQGKKTLLYFSSAPVMPESIDAEQYKALKEFKDGLREQGITFEYSDIGEFREMLQRHISSIMAEILKNQAPLQSSQDQEENGLEMFRSQFESFSRRFRAEWAAERDSEPMSIEEAQYIISSAVDDLLNFQAQITSDPQGKLIPKFEHSTKALKTLLRHQVYLDGGKSFREFWEKGDRAIESLQEISNILSSSKG</sequence>
<organism evidence="1 2">
    <name type="scientific">Emcibacter nanhaiensis</name>
    <dbReference type="NCBI Taxonomy" id="1505037"/>
    <lineage>
        <taxon>Bacteria</taxon>
        <taxon>Pseudomonadati</taxon>
        <taxon>Pseudomonadota</taxon>
        <taxon>Alphaproteobacteria</taxon>
        <taxon>Emcibacterales</taxon>
        <taxon>Emcibacteraceae</taxon>
        <taxon>Emcibacter</taxon>
    </lineage>
</organism>
<dbReference type="RefSeq" id="WP_139941191.1">
    <property type="nucleotide sequence ID" value="NZ_JBHSYP010000002.1"/>
</dbReference>
<gene>
    <name evidence="1" type="ORF">FIV46_12095</name>
</gene>
<proteinExistence type="predicted"/>
<reference evidence="2" key="1">
    <citation type="submission" date="2019-06" db="EMBL/GenBank/DDBJ databases">
        <title>The complete genome of Emcibacter congregatus ZYLT.</title>
        <authorList>
            <person name="Zhao Z."/>
        </authorList>
    </citation>
    <scope>NUCLEOTIDE SEQUENCE [LARGE SCALE GENOMIC DNA]</scope>
    <source>
        <strain evidence="2">MCCC 1A06723</strain>
    </source>
</reference>
<comment type="caution">
    <text evidence="1">The sequence shown here is derived from an EMBL/GenBank/DDBJ whole genome shotgun (WGS) entry which is preliminary data.</text>
</comment>
<dbReference type="Proteomes" id="UP000319148">
    <property type="component" value="Unassembled WGS sequence"/>
</dbReference>
<dbReference type="EMBL" id="VFIY01000015">
    <property type="protein sequence ID" value="TPD58972.1"/>
    <property type="molecule type" value="Genomic_DNA"/>
</dbReference>
<dbReference type="AlphaFoldDB" id="A0A501PG46"/>
<protein>
    <recommendedName>
        <fullName evidence="3">DUF4062 domain-containing protein</fullName>
    </recommendedName>
</protein>
<keyword evidence="2" id="KW-1185">Reference proteome</keyword>
<evidence type="ECO:0000313" key="2">
    <source>
        <dbReference type="Proteomes" id="UP000319148"/>
    </source>
</evidence>
<evidence type="ECO:0008006" key="3">
    <source>
        <dbReference type="Google" id="ProtNLM"/>
    </source>
</evidence>
<name>A0A501PG46_9PROT</name>